<organism evidence="2 3">
    <name type="scientific">Hibiscus sabdariffa</name>
    <name type="common">roselle</name>
    <dbReference type="NCBI Taxonomy" id="183260"/>
    <lineage>
        <taxon>Eukaryota</taxon>
        <taxon>Viridiplantae</taxon>
        <taxon>Streptophyta</taxon>
        <taxon>Embryophyta</taxon>
        <taxon>Tracheophyta</taxon>
        <taxon>Spermatophyta</taxon>
        <taxon>Magnoliopsida</taxon>
        <taxon>eudicotyledons</taxon>
        <taxon>Gunneridae</taxon>
        <taxon>Pentapetalae</taxon>
        <taxon>rosids</taxon>
        <taxon>malvids</taxon>
        <taxon>Malvales</taxon>
        <taxon>Malvaceae</taxon>
        <taxon>Malvoideae</taxon>
        <taxon>Hibiscus</taxon>
    </lineage>
</organism>
<feature type="compositionally biased region" description="Polar residues" evidence="1">
    <location>
        <begin position="88"/>
        <end position="102"/>
    </location>
</feature>
<protein>
    <submittedName>
        <fullName evidence="2">Uncharacterized protein</fullName>
    </submittedName>
</protein>
<feature type="compositionally biased region" description="Basic and acidic residues" evidence="1">
    <location>
        <begin position="17"/>
        <end position="36"/>
    </location>
</feature>
<comment type="caution">
    <text evidence="2">The sequence shown here is derived from an EMBL/GenBank/DDBJ whole genome shotgun (WGS) entry which is preliminary data.</text>
</comment>
<feature type="region of interest" description="Disordered" evidence="1">
    <location>
        <begin position="15"/>
        <end position="62"/>
    </location>
</feature>
<accession>A0ABR1Z882</accession>
<evidence type="ECO:0000256" key="1">
    <source>
        <dbReference type="SAM" id="MobiDB-lite"/>
    </source>
</evidence>
<reference evidence="2 3" key="1">
    <citation type="journal article" date="2024" name="G3 (Bethesda)">
        <title>Genome assembly of Hibiscus sabdariffa L. provides insights into metabolisms of medicinal natural products.</title>
        <authorList>
            <person name="Kim T."/>
        </authorList>
    </citation>
    <scope>NUCLEOTIDE SEQUENCE [LARGE SCALE GENOMIC DNA]</scope>
    <source>
        <strain evidence="2">TK-2024</strain>
        <tissue evidence="2">Old leaves</tissue>
    </source>
</reference>
<evidence type="ECO:0000313" key="2">
    <source>
        <dbReference type="EMBL" id="KAK8475983.1"/>
    </source>
</evidence>
<sequence length="157" mass="18170">MHPQFGRRVQLWRRRAKVVDENGEHHKPTRSDDNNKRAQTFDPIVNDKEKEQGNLGVRRADQPLVCPSSPSFKFYIFPSVRENKNDGKSSCTRETNTKAAGNLEPQTSIDLVPSQESKRKMKGEAKRVRKWRMIPGKAMKNLIHRKPCCRNLCYHGD</sequence>
<name>A0ABR1Z882_9ROSI</name>
<keyword evidence="3" id="KW-1185">Reference proteome</keyword>
<feature type="region of interest" description="Disordered" evidence="1">
    <location>
        <begin position="83"/>
        <end position="102"/>
    </location>
</feature>
<dbReference type="Proteomes" id="UP001396334">
    <property type="component" value="Unassembled WGS sequence"/>
</dbReference>
<evidence type="ECO:0000313" key="3">
    <source>
        <dbReference type="Proteomes" id="UP001396334"/>
    </source>
</evidence>
<dbReference type="EMBL" id="JBBPBN010002466">
    <property type="protein sequence ID" value="KAK8475983.1"/>
    <property type="molecule type" value="Genomic_DNA"/>
</dbReference>
<proteinExistence type="predicted"/>
<gene>
    <name evidence="2" type="ORF">V6N11_060188</name>
</gene>